<organism evidence="1">
    <name type="scientific">Bacillus thuringiensis subsp. israelensis</name>
    <dbReference type="NCBI Taxonomy" id="1430"/>
    <lineage>
        <taxon>Bacteria</taxon>
        <taxon>Bacillati</taxon>
        <taxon>Bacillota</taxon>
        <taxon>Bacilli</taxon>
        <taxon>Bacillales</taxon>
        <taxon>Bacillaceae</taxon>
        <taxon>Bacillus</taxon>
        <taxon>Bacillus cereus group</taxon>
    </lineage>
</organism>
<dbReference type="EMBL" id="MG710485">
    <property type="protein sequence ID" value="AUO31932.1"/>
    <property type="molecule type" value="Genomic_DNA"/>
</dbReference>
<accession>A0A2I6SWH0</accession>
<geneLocation type="plasmid" evidence="1">
    <name>pBtiUFT6.51.1 complete sequence</name>
</geneLocation>
<proteinExistence type="predicted"/>
<dbReference type="RefSeq" id="WP_016097501.1">
    <property type="nucleotide sequence ID" value="NZ_MG710485.1"/>
</dbReference>
<protein>
    <submittedName>
        <fullName evidence="1">Uncharacterized protein</fullName>
    </submittedName>
</protein>
<name>A0A2I6SWH0_BACTI</name>
<dbReference type="AlphaFoldDB" id="A0A2I6SWH0"/>
<reference evidence="1" key="1">
    <citation type="submission" date="2017-12" db="EMBL/GenBank/DDBJ databases">
        <title>Complete genome sequences of two plasmids found in a Brazilian Bacillus thuringiensis israelensis strain.</title>
        <authorList>
            <person name="Campos F.S."/>
            <person name="Santos G.R."/>
            <person name="Nascimento V.L."/>
            <person name="Correia R.F.T."/>
            <person name="Cangussu A.S.R."/>
            <person name="Ribeiro B.M."/>
            <person name="Aguiar R.W.S."/>
        </authorList>
    </citation>
    <scope>NUCLEOTIDE SEQUENCE</scope>
    <source>
        <strain evidence="1">Bti-UFT6.51</strain>
        <plasmid evidence="1">pBtiUFT6.51.1 complete sequence</plasmid>
    </source>
</reference>
<evidence type="ECO:0000313" key="1">
    <source>
        <dbReference type="EMBL" id="AUO31932.1"/>
    </source>
</evidence>
<keyword evidence="1" id="KW-0614">Plasmid</keyword>
<sequence>MKIKETDCKYTYWEESIKMFYKKQEWERKRQQENQGKREGK</sequence>